<dbReference type="STRING" id="85681.V4TQT6"/>
<dbReference type="GO" id="GO:0003735">
    <property type="term" value="F:structural constituent of ribosome"/>
    <property type="evidence" value="ECO:0007669"/>
    <property type="project" value="InterPro"/>
</dbReference>
<proteinExistence type="predicted"/>
<sequence>MHSKFHKDDGILKVSRQLSISIEPENLHLPSPLSAFGEYEVPMRFPKAIPLPEGKVQWTLNVKVRGK</sequence>
<dbReference type="Gramene" id="ESR55792">
    <property type="protein sequence ID" value="ESR55792"/>
    <property type="gene ID" value="CICLE_v10023389mg"/>
</dbReference>
<dbReference type="EMBL" id="KI536661">
    <property type="protein sequence ID" value="ESR55792.1"/>
    <property type="molecule type" value="Genomic_DNA"/>
</dbReference>
<accession>V4TQT6</accession>
<dbReference type="AlphaFoldDB" id="V4TQT6"/>
<keyword evidence="2" id="KW-1185">Reference proteome</keyword>
<evidence type="ECO:0000313" key="2">
    <source>
        <dbReference type="Proteomes" id="UP000030687"/>
    </source>
</evidence>
<dbReference type="InParanoid" id="V4TQT6"/>
<name>V4TQT6_CITCL</name>
<protein>
    <submittedName>
        <fullName evidence="1">Uncharacterized protein</fullName>
    </submittedName>
</protein>
<dbReference type="KEGG" id="cic:CICLE_v10023389mg"/>
<dbReference type="GO" id="GO:0005840">
    <property type="term" value="C:ribosome"/>
    <property type="evidence" value="ECO:0007669"/>
    <property type="project" value="InterPro"/>
</dbReference>
<dbReference type="eggNOG" id="KOG4607">
    <property type="taxonomic scope" value="Eukaryota"/>
</dbReference>
<dbReference type="PANTHER" id="PTHR21368">
    <property type="entry name" value="50S RIBOSOMAL PROTEIN L9"/>
    <property type="match status" value="1"/>
</dbReference>
<evidence type="ECO:0000313" key="1">
    <source>
        <dbReference type="EMBL" id="ESR55792.1"/>
    </source>
</evidence>
<reference evidence="1 2" key="1">
    <citation type="submission" date="2013-10" db="EMBL/GenBank/DDBJ databases">
        <authorList>
            <consortium name="International Citrus Genome Consortium"/>
            <person name="Jenkins J."/>
            <person name="Schmutz J."/>
            <person name="Prochnik S."/>
            <person name="Rokhsar D."/>
            <person name="Gmitter F."/>
            <person name="Ollitrault P."/>
            <person name="Machado M."/>
            <person name="Talon M."/>
            <person name="Wincker P."/>
            <person name="Jaillon O."/>
            <person name="Morgante M."/>
        </authorList>
    </citation>
    <scope>NUCLEOTIDE SEQUENCE</scope>
    <source>
        <strain evidence="2">cv. Clemenules</strain>
    </source>
</reference>
<dbReference type="GO" id="GO:0006412">
    <property type="term" value="P:translation"/>
    <property type="evidence" value="ECO:0007669"/>
    <property type="project" value="InterPro"/>
</dbReference>
<dbReference type="InterPro" id="IPR000244">
    <property type="entry name" value="Ribosomal_bL9"/>
</dbReference>
<organism evidence="1 2">
    <name type="scientific">Citrus clementina</name>
    <name type="common">Clementine</name>
    <name type="synonym">Citrus deliciosa x Citrus sinensis</name>
    <dbReference type="NCBI Taxonomy" id="85681"/>
    <lineage>
        <taxon>Eukaryota</taxon>
        <taxon>Viridiplantae</taxon>
        <taxon>Streptophyta</taxon>
        <taxon>Embryophyta</taxon>
        <taxon>Tracheophyta</taxon>
        <taxon>Spermatophyta</taxon>
        <taxon>Magnoliopsida</taxon>
        <taxon>eudicotyledons</taxon>
        <taxon>Gunneridae</taxon>
        <taxon>Pentapetalae</taxon>
        <taxon>rosids</taxon>
        <taxon>malvids</taxon>
        <taxon>Sapindales</taxon>
        <taxon>Rutaceae</taxon>
        <taxon>Aurantioideae</taxon>
        <taxon>Citrus</taxon>
    </lineage>
</organism>
<dbReference type="Proteomes" id="UP000030687">
    <property type="component" value="Unassembled WGS sequence"/>
</dbReference>
<gene>
    <name evidence="1" type="ORF">CICLE_v10023389mg</name>
</gene>